<dbReference type="RefSeq" id="WP_377150990.1">
    <property type="nucleotide sequence ID" value="NZ_JBHSAF010000002.1"/>
</dbReference>
<dbReference type="Proteomes" id="UP001595692">
    <property type="component" value="Unassembled WGS sequence"/>
</dbReference>
<dbReference type="InterPro" id="IPR038063">
    <property type="entry name" value="Transpep_catalytic_dom"/>
</dbReference>
<evidence type="ECO:0000256" key="5">
    <source>
        <dbReference type="ARBA" id="ARBA00022984"/>
    </source>
</evidence>
<evidence type="ECO:0000313" key="9">
    <source>
        <dbReference type="EMBL" id="MFC3912669.1"/>
    </source>
</evidence>
<feature type="active site" description="Proton donor/acceptor" evidence="7">
    <location>
        <position position="104"/>
    </location>
</feature>
<sequence length="149" mass="17037">MLRNPALTGEMRADLVVVRKSQYSMTLLKDGKPIRQYWIALGENPRGPKVRKGDKRTPEGRYLLDYKKENSNFHRAIHISYPNLDDLNRAKALGVEPGNMVMVHGQPNTAKDKSVQRSNWTNGCIALLNHDMDEFWQLVEPGTPIEIRP</sequence>
<gene>
    <name evidence="9" type="ORF">ACFOSS_04175</name>
</gene>
<dbReference type="CDD" id="cd16913">
    <property type="entry name" value="YkuD_like"/>
    <property type="match status" value="1"/>
</dbReference>
<evidence type="ECO:0000256" key="7">
    <source>
        <dbReference type="PROSITE-ProRule" id="PRU01373"/>
    </source>
</evidence>
<feature type="active site" description="Nucleophile" evidence="7">
    <location>
        <position position="124"/>
    </location>
</feature>
<protein>
    <submittedName>
        <fullName evidence="9">Murein L,D-transpeptidase family protein</fullName>
        <ecNumber evidence="9">2.-.-.-</ecNumber>
    </submittedName>
</protein>
<keyword evidence="3 9" id="KW-0808">Transferase</keyword>
<dbReference type="InterPro" id="IPR005490">
    <property type="entry name" value="LD_TPept_cat_dom"/>
</dbReference>
<dbReference type="Gene3D" id="2.40.440.10">
    <property type="entry name" value="L,D-transpeptidase catalytic domain-like"/>
    <property type="match status" value="1"/>
</dbReference>
<dbReference type="SUPFAM" id="SSF141523">
    <property type="entry name" value="L,D-transpeptidase catalytic domain-like"/>
    <property type="match status" value="1"/>
</dbReference>
<comment type="similarity">
    <text evidence="2">Belongs to the YkuD family.</text>
</comment>
<proteinExistence type="inferred from homology"/>
<dbReference type="PROSITE" id="PS52029">
    <property type="entry name" value="LD_TPASE"/>
    <property type="match status" value="1"/>
</dbReference>
<evidence type="ECO:0000256" key="1">
    <source>
        <dbReference type="ARBA" id="ARBA00004752"/>
    </source>
</evidence>
<accession>A0ABV8CKU7</accession>
<reference evidence="10" key="1">
    <citation type="journal article" date="2019" name="Int. J. Syst. Evol. Microbiol.">
        <title>The Global Catalogue of Microorganisms (GCM) 10K type strain sequencing project: providing services to taxonomists for standard genome sequencing and annotation.</title>
        <authorList>
            <consortium name="The Broad Institute Genomics Platform"/>
            <consortium name="The Broad Institute Genome Sequencing Center for Infectious Disease"/>
            <person name="Wu L."/>
            <person name="Ma J."/>
        </authorList>
    </citation>
    <scope>NUCLEOTIDE SEQUENCE [LARGE SCALE GENOMIC DNA]</scope>
    <source>
        <strain evidence="10">CCUG 54939</strain>
    </source>
</reference>
<dbReference type="GO" id="GO:0016740">
    <property type="term" value="F:transferase activity"/>
    <property type="evidence" value="ECO:0007669"/>
    <property type="project" value="UniProtKB-KW"/>
</dbReference>
<feature type="domain" description="L,D-TPase catalytic" evidence="8">
    <location>
        <begin position="14"/>
        <end position="148"/>
    </location>
</feature>
<organism evidence="9 10">
    <name type="scientific">Pseudaeromonas sharmana</name>
    <dbReference type="NCBI Taxonomy" id="328412"/>
    <lineage>
        <taxon>Bacteria</taxon>
        <taxon>Pseudomonadati</taxon>
        <taxon>Pseudomonadota</taxon>
        <taxon>Gammaproteobacteria</taxon>
        <taxon>Aeromonadales</taxon>
        <taxon>Aeromonadaceae</taxon>
        <taxon>Pseudaeromonas</taxon>
    </lineage>
</organism>
<dbReference type="PANTHER" id="PTHR36699:SF1">
    <property type="entry name" value="L,D-TRANSPEPTIDASE YAFK-RELATED"/>
    <property type="match status" value="1"/>
</dbReference>
<evidence type="ECO:0000259" key="8">
    <source>
        <dbReference type="PROSITE" id="PS52029"/>
    </source>
</evidence>
<dbReference type="PANTHER" id="PTHR36699">
    <property type="entry name" value="LD-TRANSPEPTIDASE"/>
    <property type="match status" value="1"/>
</dbReference>
<evidence type="ECO:0000256" key="3">
    <source>
        <dbReference type="ARBA" id="ARBA00022679"/>
    </source>
</evidence>
<name>A0ABV8CKU7_9GAMM</name>
<evidence type="ECO:0000256" key="2">
    <source>
        <dbReference type="ARBA" id="ARBA00005992"/>
    </source>
</evidence>
<keyword evidence="10" id="KW-1185">Reference proteome</keyword>
<dbReference type="Pfam" id="PF03734">
    <property type="entry name" value="YkuD"/>
    <property type="match status" value="1"/>
</dbReference>
<evidence type="ECO:0000256" key="4">
    <source>
        <dbReference type="ARBA" id="ARBA00022960"/>
    </source>
</evidence>
<evidence type="ECO:0000313" key="10">
    <source>
        <dbReference type="Proteomes" id="UP001595692"/>
    </source>
</evidence>
<comment type="caution">
    <text evidence="9">The sequence shown here is derived from an EMBL/GenBank/DDBJ whole genome shotgun (WGS) entry which is preliminary data.</text>
</comment>
<keyword evidence="4 7" id="KW-0133">Cell shape</keyword>
<dbReference type="EMBL" id="JBHSAF010000002">
    <property type="protein sequence ID" value="MFC3912669.1"/>
    <property type="molecule type" value="Genomic_DNA"/>
</dbReference>
<evidence type="ECO:0000256" key="6">
    <source>
        <dbReference type="ARBA" id="ARBA00023316"/>
    </source>
</evidence>
<keyword evidence="5 7" id="KW-0573">Peptidoglycan synthesis</keyword>
<keyword evidence="6 7" id="KW-0961">Cell wall biogenesis/degradation</keyword>
<comment type="pathway">
    <text evidence="1 7">Cell wall biogenesis; peptidoglycan biosynthesis.</text>
</comment>
<dbReference type="EC" id="2.-.-.-" evidence="9"/>